<evidence type="ECO:0000313" key="2">
    <source>
        <dbReference type="Proteomes" id="UP000178820"/>
    </source>
</evidence>
<dbReference type="EMBL" id="MHOT01000023">
    <property type="protein sequence ID" value="OGZ68360.1"/>
    <property type="molecule type" value="Genomic_DNA"/>
</dbReference>
<dbReference type="STRING" id="1802207.A3D44_01685"/>
<organism evidence="1 2">
    <name type="scientific">Candidatus Staskawiczbacteria bacterium RIFCSPHIGHO2_02_FULL_42_22</name>
    <dbReference type="NCBI Taxonomy" id="1802207"/>
    <lineage>
        <taxon>Bacteria</taxon>
        <taxon>Candidatus Staskawicziibacteriota</taxon>
    </lineage>
</organism>
<accession>A0A1G2I1R0</accession>
<protein>
    <submittedName>
        <fullName evidence="1">Uncharacterized protein</fullName>
    </submittedName>
</protein>
<comment type="caution">
    <text evidence="1">The sequence shown here is derived from an EMBL/GenBank/DDBJ whole genome shotgun (WGS) entry which is preliminary data.</text>
</comment>
<gene>
    <name evidence="1" type="ORF">A3D44_01685</name>
</gene>
<name>A0A1G2I1R0_9BACT</name>
<sequence>MPEKLGSQNSAQESFTELYGELSPEIIEKIMGKVKDINEKGLAYSGISRTFDLENSQEDMGISVASVLKDGFLGTPGGRESKIEAFRNRHVTQDYYRQNTYFNINGRCKNLYLQETNDFPVLEKNKPQVYYGRYSSNRINIVFDISFLEEVGEDFYLKYLKDQKSVGLSGLKMGHYMLTPSPEDPNILMDDLKNKKETQSYSAGTGFVTRSRIKPKYLLGVIIPAMKKTAEIKDAEGRELYEIDSSEYAHQRRGKYVDAVKKIMLGLYQENPAMILPIYDAEGNVLWPKQMSWEEVKKFVEKRYNLNQKQHQ</sequence>
<dbReference type="Proteomes" id="UP000178820">
    <property type="component" value="Unassembled WGS sequence"/>
</dbReference>
<evidence type="ECO:0000313" key="1">
    <source>
        <dbReference type="EMBL" id="OGZ68360.1"/>
    </source>
</evidence>
<proteinExistence type="predicted"/>
<dbReference type="AlphaFoldDB" id="A0A1G2I1R0"/>
<reference evidence="1 2" key="1">
    <citation type="journal article" date="2016" name="Nat. Commun.">
        <title>Thousands of microbial genomes shed light on interconnected biogeochemical processes in an aquifer system.</title>
        <authorList>
            <person name="Anantharaman K."/>
            <person name="Brown C.T."/>
            <person name="Hug L.A."/>
            <person name="Sharon I."/>
            <person name="Castelle C.J."/>
            <person name="Probst A.J."/>
            <person name="Thomas B.C."/>
            <person name="Singh A."/>
            <person name="Wilkins M.J."/>
            <person name="Karaoz U."/>
            <person name="Brodie E.L."/>
            <person name="Williams K.H."/>
            <person name="Hubbard S.S."/>
            <person name="Banfield J.F."/>
        </authorList>
    </citation>
    <scope>NUCLEOTIDE SEQUENCE [LARGE SCALE GENOMIC DNA]</scope>
</reference>